<dbReference type="Gene3D" id="3.10.50.40">
    <property type="match status" value="2"/>
</dbReference>
<evidence type="ECO:0000259" key="7">
    <source>
        <dbReference type="PROSITE" id="PS50059"/>
    </source>
</evidence>
<evidence type="ECO:0000313" key="8">
    <source>
        <dbReference type="EMBL" id="TRY70178.1"/>
    </source>
</evidence>
<sequence length="265" mass="28614">MIFFKTSLSLLFVAFAITSAQRRNNNGGLRKTVIKSARCEDVEKIEAGDTVSVFYTGKLLADGTVFDSNEGKSPLEFEVGVGKVIPGWDQGLLGSCPGETFRLVIPSDLAYGEQGAGGGVIPPNAELDFTVTVEGLKKELKIEVLKKVDCDSEKRTREKDKISVHYNATLANGQKAFSSYDSNTPLEMTIGKAGIKGWDEGTKGACVGEVRRVVVPPSLAYGEKGIEGVIPPNATLILEMEFLKIEDRVLSFLDRISSGNFGRGK</sequence>
<keyword evidence="4 5" id="KW-0413">Isomerase</keyword>
<organism evidence="8 9">
    <name type="scientific">Tigriopus californicus</name>
    <name type="common">Marine copepod</name>
    <dbReference type="NCBI Taxonomy" id="6832"/>
    <lineage>
        <taxon>Eukaryota</taxon>
        <taxon>Metazoa</taxon>
        <taxon>Ecdysozoa</taxon>
        <taxon>Arthropoda</taxon>
        <taxon>Crustacea</taxon>
        <taxon>Multicrustacea</taxon>
        <taxon>Hexanauplia</taxon>
        <taxon>Copepoda</taxon>
        <taxon>Harpacticoida</taxon>
        <taxon>Harpacticidae</taxon>
        <taxon>Tigriopus</taxon>
    </lineage>
</organism>
<dbReference type="OrthoDB" id="1902587at2759"/>
<dbReference type="PANTHER" id="PTHR45779:SF7">
    <property type="entry name" value="PEPTIDYLPROLYL ISOMERASE"/>
    <property type="match status" value="1"/>
</dbReference>
<evidence type="ECO:0000313" key="9">
    <source>
        <dbReference type="Proteomes" id="UP000318571"/>
    </source>
</evidence>
<keyword evidence="3 5" id="KW-0697">Rotamase</keyword>
<dbReference type="InterPro" id="IPR046357">
    <property type="entry name" value="PPIase_dom_sf"/>
</dbReference>
<accession>A0A553NXM9</accession>
<dbReference type="EMBL" id="VCGU01000009">
    <property type="protein sequence ID" value="TRY70178.1"/>
    <property type="molecule type" value="Genomic_DNA"/>
</dbReference>
<feature type="signal peptide" evidence="6">
    <location>
        <begin position="1"/>
        <end position="20"/>
    </location>
</feature>
<dbReference type="InterPro" id="IPR044609">
    <property type="entry name" value="FKBP2/11"/>
</dbReference>
<comment type="catalytic activity">
    <reaction evidence="1 5">
        <text>[protein]-peptidylproline (omega=180) = [protein]-peptidylproline (omega=0)</text>
        <dbReference type="Rhea" id="RHEA:16237"/>
        <dbReference type="Rhea" id="RHEA-COMP:10747"/>
        <dbReference type="Rhea" id="RHEA-COMP:10748"/>
        <dbReference type="ChEBI" id="CHEBI:83833"/>
        <dbReference type="ChEBI" id="CHEBI:83834"/>
        <dbReference type="EC" id="5.2.1.8"/>
    </reaction>
</comment>
<evidence type="ECO:0000256" key="4">
    <source>
        <dbReference type="ARBA" id="ARBA00023235"/>
    </source>
</evidence>
<keyword evidence="6" id="KW-0732">Signal</keyword>
<name>A0A553NXM9_TIGCA</name>
<proteinExistence type="predicted"/>
<dbReference type="InterPro" id="IPR001179">
    <property type="entry name" value="PPIase_FKBP_dom"/>
</dbReference>
<protein>
    <recommendedName>
        <fullName evidence="2 5">peptidylprolyl isomerase</fullName>
        <ecNumber evidence="2 5">5.2.1.8</ecNumber>
    </recommendedName>
</protein>
<dbReference type="FunFam" id="3.10.50.40:FF:000006">
    <property type="entry name" value="Peptidyl-prolyl cis-trans isomerase"/>
    <property type="match status" value="2"/>
</dbReference>
<dbReference type="PANTHER" id="PTHR45779">
    <property type="entry name" value="PEPTIDYLPROLYL ISOMERASE"/>
    <property type="match status" value="1"/>
</dbReference>
<keyword evidence="9" id="KW-1185">Reference proteome</keyword>
<feature type="chain" id="PRO_5021787315" description="peptidylprolyl isomerase" evidence="6">
    <location>
        <begin position="21"/>
        <end position="265"/>
    </location>
</feature>
<gene>
    <name evidence="8" type="ORF">TCAL_02785</name>
</gene>
<evidence type="ECO:0000256" key="1">
    <source>
        <dbReference type="ARBA" id="ARBA00000971"/>
    </source>
</evidence>
<reference evidence="8 9" key="1">
    <citation type="journal article" date="2018" name="Nat. Ecol. Evol.">
        <title>Genomic signatures of mitonuclear coevolution across populations of Tigriopus californicus.</title>
        <authorList>
            <person name="Barreto F.S."/>
            <person name="Watson E.T."/>
            <person name="Lima T.G."/>
            <person name="Willett C.S."/>
            <person name="Edmands S."/>
            <person name="Li W."/>
            <person name="Burton R.S."/>
        </authorList>
    </citation>
    <scope>NUCLEOTIDE SEQUENCE [LARGE SCALE GENOMIC DNA]</scope>
    <source>
        <strain evidence="8 9">San Diego</strain>
    </source>
</reference>
<dbReference type="GO" id="GO:0003755">
    <property type="term" value="F:peptidyl-prolyl cis-trans isomerase activity"/>
    <property type="evidence" value="ECO:0007669"/>
    <property type="project" value="UniProtKB-KW"/>
</dbReference>
<evidence type="ECO:0000256" key="2">
    <source>
        <dbReference type="ARBA" id="ARBA00013194"/>
    </source>
</evidence>
<feature type="domain" description="PPIase FKBP-type" evidence="7">
    <location>
        <begin position="159"/>
        <end position="246"/>
    </location>
</feature>
<dbReference type="STRING" id="6832.A0A553NXM9"/>
<evidence type="ECO:0000256" key="3">
    <source>
        <dbReference type="ARBA" id="ARBA00023110"/>
    </source>
</evidence>
<dbReference type="Proteomes" id="UP000318571">
    <property type="component" value="Chromosome 9"/>
</dbReference>
<dbReference type="OMA" id="IHITHEV"/>
<dbReference type="EC" id="5.2.1.8" evidence="2 5"/>
<dbReference type="AlphaFoldDB" id="A0A553NXM9"/>
<evidence type="ECO:0000256" key="5">
    <source>
        <dbReference type="PROSITE-ProRule" id="PRU00277"/>
    </source>
</evidence>
<feature type="domain" description="PPIase FKBP-type" evidence="7">
    <location>
        <begin position="48"/>
        <end position="137"/>
    </location>
</feature>
<comment type="caution">
    <text evidence="8">The sequence shown here is derived from an EMBL/GenBank/DDBJ whole genome shotgun (WGS) entry which is preliminary data.</text>
</comment>
<evidence type="ECO:0000256" key="6">
    <source>
        <dbReference type="SAM" id="SignalP"/>
    </source>
</evidence>
<dbReference type="PROSITE" id="PS50059">
    <property type="entry name" value="FKBP_PPIASE"/>
    <property type="match status" value="2"/>
</dbReference>
<dbReference type="Pfam" id="PF00254">
    <property type="entry name" value="FKBP_C"/>
    <property type="match status" value="2"/>
</dbReference>
<dbReference type="GO" id="GO:0005783">
    <property type="term" value="C:endoplasmic reticulum"/>
    <property type="evidence" value="ECO:0007669"/>
    <property type="project" value="TreeGrafter"/>
</dbReference>
<dbReference type="SUPFAM" id="SSF54534">
    <property type="entry name" value="FKBP-like"/>
    <property type="match status" value="2"/>
</dbReference>